<evidence type="ECO:0000256" key="1">
    <source>
        <dbReference type="SAM" id="MobiDB-lite"/>
    </source>
</evidence>
<dbReference type="AlphaFoldDB" id="A0A5Q4BVY0"/>
<accession>A0A5Q4BVY0</accession>
<name>A0A5Q4BVY0_9PEZI</name>
<feature type="compositionally biased region" description="Low complexity" evidence="1">
    <location>
        <begin position="47"/>
        <end position="58"/>
    </location>
</feature>
<dbReference type="Proteomes" id="UP000326340">
    <property type="component" value="Unassembled WGS sequence"/>
</dbReference>
<feature type="region of interest" description="Disordered" evidence="1">
    <location>
        <begin position="1"/>
        <end position="33"/>
    </location>
</feature>
<evidence type="ECO:0000313" key="3">
    <source>
        <dbReference type="Proteomes" id="UP000326340"/>
    </source>
</evidence>
<organism evidence="2 3">
    <name type="scientific">Colletotrichum shisoi</name>
    <dbReference type="NCBI Taxonomy" id="2078593"/>
    <lineage>
        <taxon>Eukaryota</taxon>
        <taxon>Fungi</taxon>
        <taxon>Dikarya</taxon>
        <taxon>Ascomycota</taxon>
        <taxon>Pezizomycotina</taxon>
        <taxon>Sordariomycetes</taxon>
        <taxon>Hypocreomycetidae</taxon>
        <taxon>Glomerellales</taxon>
        <taxon>Glomerellaceae</taxon>
        <taxon>Colletotrichum</taxon>
        <taxon>Colletotrichum destructivum species complex</taxon>
    </lineage>
</organism>
<reference evidence="2 3" key="1">
    <citation type="journal article" date="2019" name="Sci. Rep.">
        <title>Colletotrichum shisoi sp. nov., an anthracnose pathogen of Perilla frutescens in Japan: molecular phylogenetic, morphological and genomic evidence.</title>
        <authorList>
            <person name="Gan P."/>
            <person name="Tsushima A."/>
            <person name="Hiroyama R."/>
            <person name="Narusaka M."/>
            <person name="Takano Y."/>
            <person name="Narusaka Y."/>
            <person name="Kawaradani M."/>
            <person name="Damm U."/>
            <person name="Shirasu K."/>
        </authorList>
    </citation>
    <scope>NUCLEOTIDE SEQUENCE [LARGE SCALE GENOMIC DNA]</scope>
    <source>
        <strain evidence="2 3">PG-2018a</strain>
    </source>
</reference>
<gene>
    <name evidence="2" type="ORF">CSHISOI_04246</name>
</gene>
<feature type="compositionally biased region" description="Basic and acidic residues" evidence="1">
    <location>
        <begin position="19"/>
        <end position="33"/>
    </location>
</feature>
<keyword evidence="3" id="KW-1185">Reference proteome</keyword>
<feature type="region of interest" description="Disordered" evidence="1">
    <location>
        <begin position="44"/>
        <end position="63"/>
    </location>
</feature>
<sequence>MREKQQSPRIPENNAGEECGPRLEGPGKRMGKDLMNRRRIQLLGPCSTPRSSTARSSSVIPPTTMRARELSLSPSLLLLPPPPPLPVYPW</sequence>
<dbReference type="EMBL" id="PUHP01000291">
    <property type="protein sequence ID" value="TQN71242.1"/>
    <property type="molecule type" value="Genomic_DNA"/>
</dbReference>
<proteinExistence type="predicted"/>
<protein>
    <submittedName>
        <fullName evidence="2">Uncharacterized protein</fullName>
    </submittedName>
</protein>
<comment type="caution">
    <text evidence="2">The sequence shown here is derived from an EMBL/GenBank/DDBJ whole genome shotgun (WGS) entry which is preliminary data.</text>
</comment>
<evidence type="ECO:0000313" key="2">
    <source>
        <dbReference type="EMBL" id="TQN71242.1"/>
    </source>
</evidence>